<proteinExistence type="predicted"/>
<organism evidence="1 2">
    <name type="scientific">Cardiosporidium cionae</name>
    <dbReference type="NCBI Taxonomy" id="476202"/>
    <lineage>
        <taxon>Eukaryota</taxon>
        <taxon>Sar</taxon>
        <taxon>Alveolata</taxon>
        <taxon>Apicomplexa</taxon>
        <taxon>Aconoidasida</taxon>
        <taxon>Nephromycida</taxon>
        <taxon>Cardiosporidium</taxon>
    </lineage>
</organism>
<evidence type="ECO:0000313" key="1">
    <source>
        <dbReference type="EMBL" id="KAF8821378.1"/>
    </source>
</evidence>
<accession>A0ABQ7JBJ6</accession>
<sequence length="110" mass="12450">MMTLLSSDIDVLQNLHAWTDESSASFSRSLNDEIIEDFSRVVRFLIDVYINVIALGAWDALKSDMHKSMYCLSPVADDSPCIEFNFSQAQLSFLLLFLNTAEVIAQTFTF</sequence>
<protein>
    <submittedName>
        <fullName evidence="1">Uncharacterized protein</fullName>
    </submittedName>
</protein>
<name>A0ABQ7JBJ6_9APIC</name>
<dbReference type="Proteomes" id="UP000823046">
    <property type="component" value="Unassembled WGS sequence"/>
</dbReference>
<dbReference type="EMBL" id="JADAQX010000187">
    <property type="protein sequence ID" value="KAF8821378.1"/>
    <property type="molecule type" value="Genomic_DNA"/>
</dbReference>
<comment type="caution">
    <text evidence="1">The sequence shown here is derived from an EMBL/GenBank/DDBJ whole genome shotgun (WGS) entry which is preliminary data.</text>
</comment>
<reference evidence="1 2" key="1">
    <citation type="journal article" date="2020" name="bioRxiv">
        <title>Metabolic contributions of an alphaproteobacterial endosymbiont in the apicomplexan Cardiosporidium cionae.</title>
        <authorList>
            <person name="Hunter E.S."/>
            <person name="Paight C.J."/>
            <person name="Lane C.E."/>
        </authorList>
    </citation>
    <scope>NUCLEOTIDE SEQUENCE [LARGE SCALE GENOMIC DNA]</scope>
    <source>
        <strain evidence="1">ESH_2018</strain>
    </source>
</reference>
<keyword evidence="2" id="KW-1185">Reference proteome</keyword>
<gene>
    <name evidence="1" type="ORF">IE077_000292</name>
</gene>
<evidence type="ECO:0000313" key="2">
    <source>
        <dbReference type="Proteomes" id="UP000823046"/>
    </source>
</evidence>